<evidence type="ECO:0000256" key="4">
    <source>
        <dbReference type="ARBA" id="ARBA00022989"/>
    </source>
</evidence>
<feature type="transmembrane region" description="Helical" evidence="6">
    <location>
        <begin position="72"/>
        <end position="94"/>
    </location>
</feature>
<evidence type="ECO:0000256" key="5">
    <source>
        <dbReference type="ARBA" id="ARBA00023136"/>
    </source>
</evidence>
<keyword evidence="5 6" id="KW-0472">Membrane</keyword>
<dbReference type="PANTHER" id="PTHR30086:SF5">
    <property type="entry name" value="HOMOGENTISATE EXPORT PROTEIN"/>
    <property type="match status" value="1"/>
</dbReference>
<dbReference type="InterPro" id="IPR001123">
    <property type="entry name" value="LeuE-type"/>
</dbReference>
<feature type="transmembrane region" description="Helical" evidence="6">
    <location>
        <begin position="41"/>
        <end position="66"/>
    </location>
</feature>
<dbReference type="PIRSF" id="PIRSF006324">
    <property type="entry name" value="LeuE"/>
    <property type="match status" value="1"/>
</dbReference>
<feature type="transmembrane region" description="Helical" evidence="6">
    <location>
        <begin position="6"/>
        <end position="29"/>
    </location>
</feature>
<evidence type="ECO:0000313" key="8">
    <source>
        <dbReference type="Proteomes" id="UP001460888"/>
    </source>
</evidence>
<dbReference type="Proteomes" id="UP001460888">
    <property type="component" value="Unassembled WGS sequence"/>
</dbReference>
<proteinExistence type="predicted"/>
<keyword evidence="8" id="KW-1185">Reference proteome</keyword>
<accession>A0ABV2AZY0</accession>
<sequence>MLDLSRFALFVPTLLLVSLTPGMCMMLSLSLGMSIGVRRTLWMMIGELVGVGLVAVSAVIGAAAIMLRYPTLFMALKWAGGAYLVYLGVTMWRAQGTSAMHGAPGAAPTLRPIPLITQGFVTAVANPKGWAFFIALLPPFLNAETALAPQLTVLISLILTIEFSSLLLYASSGRLVRSLLNEPRNVMWLNRIAGSLMIGVGIWLALE</sequence>
<comment type="subcellular location">
    <subcellularLocation>
        <location evidence="1">Cell membrane</location>
        <topology evidence="1">Multi-pass membrane protein</topology>
    </subcellularLocation>
</comment>
<protein>
    <submittedName>
        <fullName evidence="7">Lysine exporter protein LysE/YggA</fullName>
    </submittedName>
</protein>
<reference evidence="7 8" key="1">
    <citation type="submission" date="2013-03" db="EMBL/GenBank/DDBJ databases">
        <title>Salinisphaera dokdonensis CL-ES53 Genome Sequencing.</title>
        <authorList>
            <person name="Li C."/>
            <person name="Lai Q."/>
            <person name="Shao Z."/>
        </authorList>
    </citation>
    <scope>NUCLEOTIDE SEQUENCE [LARGE SCALE GENOMIC DNA]</scope>
    <source>
        <strain evidence="7 8">CL-ES53</strain>
    </source>
</reference>
<organism evidence="7 8">
    <name type="scientific">Salinisphaera dokdonensis CL-ES53</name>
    <dbReference type="NCBI Taxonomy" id="1304272"/>
    <lineage>
        <taxon>Bacteria</taxon>
        <taxon>Pseudomonadati</taxon>
        <taxon>Pseudomonadota</taxon>
        <taxon>Gammaproteobacteria</taxon>
        <taxon>Salinisphaerales</taxon>
        <taxon>Salinisphaeraceae</taxon>
        <taxon>Salinisphaera</taxon>
    </lineage>
</organism>
<evidence type="ECO:0000256" key="2">
    <source>
        <dbReference type="ARBA" id="ARBA00022475"/>
    </source>
</evidence>
<dbReference type="RefSeq" id="WP_353110695.1">
    <property type="nucleotide sequence ID" value="NZ_APND01000002.1"/>
</dbReference>
<evidence type="ECO:0000256" key="6">
    <source>
        <dbReference type="SAM" id="Phobius"/>
    </source>
</evidence>
<evidence type="ECO:0000256" key="1">
    <source>
        <dbReference type="ARBA" id="ARBA00004651"/>
    </source>
</evidence>
<keyword evidence="3 6" id="KW-0812">Transmembrane</keyword>
<feature type="transmembrane region" description="Helical" evidence="6">
    <location>
        <begin position="147"/>
        <end position="168"/>
    </location>
</feature>
<keyword evidence="4 6" id="KW-1133">Transmembrane helix</keyword>
<dbReference type="EMBL" id="APND01000002">
    <property type="protein sequence ID" value="MES1929204.1"/>
    <property type="molecule type" value="Genomic_DNA"/>
</dbReference>
<feature type="transmembrane region" description="Helical" evidence="6">
    <location>
        <begin position="188"/>
        <end position="206"/>
    </location>
</feature>
<comment type="caution">
    <text evidence="7">The sequence shown here is derived from an EMBL/GenBank/DDBJ whole genome shotgun (WGS) entry which is preliminary data.</text>
</comment>
<keyword evidence="2" id="KW-1003">Cell membrane</keyword>
<dbReference type="Pfam" id="PF01810">
    <property type="entry name" value="LysE"/>
    <property type="match status" value="1"/>
</dbReference>
<dbReference type="PANTHER" id="PTHR30086">
    <property type="entry name" value="ARGININE EXPORTER PROTEIN ARGO"/>
    <property type="match status" value="1"/>
</dbReference>
<evidence type="ECO:0000256" key="3">
    <source>
        <dbReference type="ARBA" id="ARBA00022692"/>
    </source>
</evidence>
<gene>
    <name evidence="7" type="ORF">SADO_08107</name>
</gene>
<name>A0ABV2AZY0_9GAMM</name>
<evidence type="ECO:0000313" key="7">
    <source>
        <dbReference type="EMBL" id="MES1929204.1"/>
    </source>
</evidence>